<comment type="caution">
    <text evidence="1">The sequence shown here is derived from an EMBL/GenBank/DDBJ whole genome shotgun (WGS) entry which is preliminary data.</text>
</comment>
<dbReference type="InterPro" id="IPR029058">
    <property type="entry name" value="AB_hydrolase_fold"/>
</dbReference>
<evidence type="ECO:0000313" key="2">
    <source>
        <dbReference type="Proteomes" id="UP000466794"/>
    </source>
</evidence>
<dbReference type="AlphaFoldDB" id="A0A7K1UVZ7"/>
<organism evidence="1 2">
    <name type="scientific">Nocardia terrae</name>
    <dbReference type="NCBI Taxonomy" id="2675851"/>
    <lineage>
        <taxon>Bacteria</taxon>
        <taxon>Bacillati</taxon>
        <taxon>Actinomycetota</taxon>
        <taxon>Actinomycetes</taxon>
        <taxon>Mycobacteriales</taxon>
        <taxon>Nocardiaceae</taxon>
        <taxon>Nocardia</taxon>
    </lineage>
</organism>
<dbReference type="Proteomes" id="UP000466794">
    <property type="component" value="Unassembled WGS sequence"/>
</dbReference>
<sequence length="135" mass="15267">MQQTPIHVSDRTLDDLRRRLESTRWYDDDGNADAGCDVGSLVTGQLGHKYADALYGIHIGSGQRLGMFNGERAWDITGGRPIPEGLPEDVHARIIALEKRFAVHVTAHDHGGHFIPWEIPAEWTDDLRRTFRGRR</sequence>
<accession>A0A7K1UVZ7</accession>
<dbReference type="EMBL" id="WRPP01000002">
    <property type="protein sequence ID" value="MVU78566.1"/>
    <property type="molecule type" value="Genomic_DNA"/>
</dbReference>
<evidence type="ECO:0000313" key="1">
    <source>
        <dbReference type="EMBL" id="MVU78566.1"/>
    </source>
</evidence>
<keyword evidence="2" id="KW-1185">Reference proteome</keyword>
<dbReference type="Gene3D" id="3.40.50.1820">
    <property type="entry name" value="alpha/beta hydrolase"/>
    <property type="match status" value="1"/>
</dbReference>
<reference evidence="1 2" key="1">
    <citation type="submission" date="2019-12" db="EMBL/GenBank/DDBJ databases">
        <title>Nocardia sp. nov. ET3-3 isolated from soil.</title>
        <authorList>
            <person name="Kanchanasin P."/>
            <person name="Tanasupawat S."/>
            <person name="Yuki M."/>
            <person name="Kudo T."/>
        </authorList>
    </citation>
    <scope>NUCLEOTIDE SEQUENCE [LARGE SCALE GENOMIC DNA]</scope>
    <source>
        <strain evidence="1 2">ET3-3</strain>
    </source>
</reference>
<gene>
    <name evidence="1" type="ORF">GPX89_15080</name>
</gene>
<name>A0A7K1UVZ7_9NOCA</name>
<proteinExistence type="predicted"/>
<protein>
    <submittedName>
        <fullName evidence="1">Uncharacterized protein</fullName>
    </submittedName>
</protein>